<name>A0A4Q9PN16_9APHY</name>
<feature type="compositionally biased region" description="Pro residues" evidence="1">
    <location>
        <begin position="453"/>
        <end position="470"/>
    </location>
</feature>
<evidence type="ECO:0000313" key="3">
    <source>
        <dbReference type="Proteomes" id="UP000292082"/>
    </source>
</evidence>
<proteinExistence type="predicted"/>
<protein>
    <recommendedName>
        <fullName evidence="4">F-box domain-containing protein</fullName>
    </recommendedName>
</protein>
<gene>
    <name evidence="2" type="ORF">BD310DRAFT_676707</name>
</gene>
<evidence type="ECO:0008006" key="4">
    <source>
        <dbReference type="Google" id="ProtNLM"/>
    </source>
</evidence>
<evidence type="ECO:0000313" key="2">
    <source>
        <dbReference type="EMBL" id="TBU55649.1"/>
    </source>
</evidence>
<evidence type="ECO:0000256" key="1">
    <source>
        <dbReference type="SAM" id="MobiDB-lite"/>
    </source>
</evidence>
<sequence>MGPYRLASPEFTHSLAEAVTAFNHRTSGPLPEARTRSPNIDTLQRRTSLPLLPRITPAPPLNGDVLHNVLQYFTTARSLCRATLVARAWTIPAQTFLYKYVCFSGWSGPAERSRDRCFARTIRSCPHLRPIVRYLSIDMDSDDDKGQLDWLHLLPEDGLSRFRYLWHPKQTFDPSVLEAPAVRAVTHLIVHGPQSAAILRACLSLPRLETLEVSLDDCDEAADWDVGAGLAPHLRRFVLRVYFCRCPVAIALFTAFAPQLVSFNLHALFHVLVPYHEWEQALMAHGTHLQHLILSGDTSWQNIGSPFLDGFVERAPSLEHIRCMQGTLTGAFFGRLPSSLKTFEYATNEGVSGAAEEMILSFLPGLRSRQYYGSVQTIRIIVPAGSPYREHRELEEACDEVGIRFEHVQDELYAPAQYLSAEAVIRSCFKSDFVRFDHSHISSHKSASRVLTNPPPPPPPPPLPPPLPPS</sequence>
<accession>A0A4Q9PN16</accession>
<keyword evidence="3" id="KW-1185">Reference proteome</keyword>
<dbReference type="AlphaFoldDB" id="A0A4Q9PN16"/>
<organism evidence="2 3">
    <name type="scientific">Dichomitus squalens</name>
    <dbReference type="NCBI Taxonomy" id="114155"/>
    <lineage>
        <taxon>Eukaryota</taxon>
        <taxon>Fungi</taxon>
        <taxon>Dikarya</taxon>
        <taxon>Basidiomycota</taxon>
        <taxon>Agaricomycotina</taxon>
        <taxon>Agaricomycetes</taxon>
        <taxon>Polyporales</taxon>
        <taxon>Polyporaceae</taxon>
        <taxon>Dichomitus</taxon>
    </lineage>
</organism>
<dbReference type="Proteomes" id="UP000292082">
    <property type="component" value="Unassembled WGS sequence"/>
</dbReference>
<reference evidence="2 3" key="1">
    <citation type="submission" date="2019-01" db="EMBL/GenBank/DDBJ databases">
        <title>Draft genome sequences of three monokaryotic isolates of the white-rot basidiomycete fungus Dichomitus squalens.</title>
        <authorList>
            <consortium name="DOE Joint Genome Institute"/>
            <person name="Lopez S.C."/>
            <person name="Andreopoulos B."/>
            <person name="Pangilinan J."/>
            <person name="Lipzen A."/>
            <person name="Riley R."/>
            <person name="Ahrendt S."/>
            <person name="Ng V."/>
            <person name="Barry K."/>
            <person name="Daum C."/>
            <person name="Grigoriev I.V."/>
            <person name="Hilden K.S."/>
            <person name="Makela M.R."/>
            <person name="de Vries R.P."/>
        </authorList>
    </citation>
    <scope>NUCLEOTIDE SEQUENCE [LARGE SCALE GENOMIC DNA]</scope>
    <source>
        <strain evidence="2 3">CBS 464.89</strain>
    </source>
</reference>
<dbReference type="EMBL" id="ML145165">
    <property type="protein sequence ID" value="TBU55649.1"/>
    <property type="molecule type" value="Genomic_DNA"/>
</dbReference>
<feature type="region of interest" description="Disordered" evidence="1">
    <location>
        <begin position="444"/>
        <end position="470"/>
    </location>
</feature>